<reference evidence="1" key="1">
    <citation type="submission" date="2022-03" db="EMBL/GenBank/DDBJ databases">
        <title>Draft genome sequence of Aduncisulcus paluster, a free-living microaerophilic Fornicata.</title>
        <authorList>
            <person name="Yuyama I."/>
            <person name="Kume K."/>
            <person name="Tamura T."/>
            <person name="Inagaki Y."/>
            <person name="Hashimoto T."/>
        </authorList>
    </citation>
    <scope>NUCLEOTIDE SEQUENCE</scope>
    <source>
        <strain evidence="1">NY0171</strain>
    </source>
</reference>
<keyword evidence="2" id="KW-1185">Reference proteome</keyword>
<organism evidence="1 2">
    <name type="scientific">Aduncisulcus paluster</name>
    <dbReference type="NCBI Taxonomy" id="2918883"/>
    <lineage>
        <taxon>Eukaryota</taxon>
        <taxon>Metamonada</taxon>
        <taxon>Carpediemonas-like organisms</taxon>
        <taxon>Aduncisulcus</taxon>
    </lineage>
</organism>
<evidence type="ECO:0000313" key="1">
    <source>
        <dbReference type="EMBL" id="GKT30341.1"/>
    </source>
</evidence>
<accession>A0ABQ5KCR7</accession>
<proteinExistence type="predicted"/>
<dbReference type="Proteomes" id="UP001057375">
    <property type="component" value="Unassembled WGS sequence"/>
</dbReference>
<feature type="non-terminal residue" evidence="1">
    <location>
        <position position="1"/>
    </location>
</feature>
<comment type="caution">
    <text evidence="1">The sequence shown here is derived from an EMBL/GenBank/DDBJ whole genome shotgun (WGS) entry which is preliminary data.</text>
</comment>
<protein>
    <submittedName>
        <fullName evidence="1">Uncharacterized protein</fullName>
    </submittedName>
</protein>
<gene>
    <name evidence="1" type="ORF">ADUPG1_005474</name>
</gene>
<name>A0ABQ5KCR7_9EUKA</name>
<sequence length="93" mass="10400">EPSRSITVNIRIAKARYTASRNGTAQSPEAAAVDNHRTVKIRPKQLPQLLFSFLGKVLVFAKLKFHIQGTGNMPAFKFVSGPHIPQHNSRNFF</sequence>
<dbReference type="EMBL" id="BQXS01008742">
    <property type="protein sequence ID" value="GKT30341.1"/>
    <property type="molecule type" value="Genomic_DNA"/>
</dbReference>
<evidence type="ECO:0000313" key="2">
    <source>
        <dbReference type="Proteomes" id="UP001057375"/>
    </source>
</evidence>